<keyword evidence="4 10" id="KW-0863">Zinc-finger</keyword>
<feature type="domain" description="C2H2-type" evidence="11">
    <location>
        <begin position="100"/>
        <end position="124"/>
    </location>
</feature>
<comment type="caution">
    <text evidence="12">The sequence shown here is derived from an EMBL/GenBank/DDBJ whole genome shotgun (WGS) entry which is preliminary data.</text>
</comment>
<evidence type="ECO:0000256" key="9">
    <source>
        <dbReference type="ARBA" id="ARBA00023242"/>
    </source>
</evidence>
<dbReference type="InterPro" id="IPR013087">
    <property type="entry name" value="Znf_C2H2_type"/>
</dbReference>
<dbReference type="GO" id="GO:0008270">
    <property type="term" value="F:zinc ion binding"/>
    <property type="evidence" value="ECO:0007669"/>
    <property type="project" value="UniProtKB-KW"/>
</dbReference>
<feature type="non-terminal residue" evidence="12">
    <location>
        <position position="1"/>
    </location>
</feature>
<keyword evidence="7" id="KW-0238">DNA-binding</keyword>
<dbReference type="InterPro" id="IPR036236">
    <property type="entry name" value="Znf_C2H2_sf"/>
</dbReference>
<dbReference type="PROSITE" id="PS50157">
    <property type="entry name" value="ZINC_FINGER_C2H2_2"/>
    <property type="match status" value="3"/>
</dbReference>
<dbReference type="GO" id="GO:0005634">
    <property type="term" value="C:nucleus"/>
    <property type="evidence" value="ECO:0007669"/>
    <property type="project" value="UniProtKB-SubCell"/>
</dbReference>
<keyword evidence="9" id="KW-0539">Nucleus</keyword>
<proteinExistence type="predicted"/>
<evidence type="ECO:0000256" key="3">
    <source>
        <dbReference type="ARBA" id="ARBA00022737"/>
    </source>
</evidence>
<dbReference type="PANTHER" id="PTHR24379:SF121">
    <property type="entry name" value="C2H2-TYPE DOMAIN-CONTAINING PROTEIN"/>
    <property type="match status" value="1"/>
</dbReference>
<evidence type="ECO:0000313" key="12">
    <source>
        <dbReference type="EMBL" id="GMR40408.1"/>
    </source>
</evidence>
<dbReference type="PANTHER" id="PTHR24379">
    <property type="entry name" value="KRAB AND ZINC FINGER DOMAIN-CONTAINING"/>
    <property type="match status" value="1"/>
</dbReference>
<evidence type="ECO:0000256" key="6">
    <source>
        <dbReference type="ARBA" id="ARBA00023015"/>
    </source>
</evidence>
<keyword evidence="5" id="KW-0862">Zinc</keyword>
<accession>A0AAN4ZL44</accession>
<dbReference type="GO" id="GO:0000122">
    <property type="term" value="P:negative regulation of transcription by RNA polymerase II"/>
    <property type="evidence" value="ECO:0007669"/>
    <property type="project" value="UniProtKB-ARBA"/>
</dbReference>
<keyword evidence="6" id="KW-0805">Transcription regulation</keyword>
<evidence type="ECO:0000256" key="4">
    <source>
        <dbReference type="ARBA" id="ARBA00022771"/>
    </source>
</evidence>
<evidence type="ECO:0000256" key="10">
    <source>
        <dbReference type="PROSITE-ProRule" id="PRU00042"/>
    </source>
</evidence>
<dbReference type="FunFam" id="3.30.160.60:FF:000322">
    <property type="entry name" value="GDNF-inducible zinc finger protein 1"/>
    <property type="match status" value="1"/>
</dbReference>
<evidence type="ECO:0000256" key="7">
    <source>
        <dbReference type="ARBA" id="ARBA00023125"/>
    </source>
</evidence>
<gene>
    <name evidence="12" type="ORF">PMAYCL1PPCAC_10603</name>
    <name evidence="13" type="ORF">PMAYCL1PPCAC_10611</name>
</gene>
<dbReference type="Pfam" id="PF00096">
    <property type="entry name" value="zf-C2H2"/>
    <property type="match status" value="1"/>
</dbReference>
<organism evidence="12 14">
    <name type="scientific">Pristionchus mayeri</name>
    <dbReference type="NCBI Taxonomy" id="1317129"/>
    <lineage>
        <taxon>Eukaryota</taxon>
        <taxon>Metazoa</taxon>
        <taxon>Ecdysozoa</taxon>
        <taxon>Nematoda</taxon>
        <taxon>Chromadorea</taxon>
        <taxon>Rhabditida</taxon>
        <taxon>Rhabditina</taxon>
        <taxon>Diplogasteromorpha</taxon>
        <taxon>Diplogasteroidea</taxon>
        <taxon>Neodiplogasteridae</taxon>
        <taxon>Pristionchus</taxon>
    </lineage>
</organism>
<dbReference type="GO" id="GO:0003677">
    <property type="term" value="F:DNA binding"/>
    <property type="evidence" value="ECO:0007669"/>
    <property type="project" value="UniProtKB-KW"/>
</dbReference>
<dbReference type="SUPFAM" id="SSF57667">
    <property type="entry name" value="beta-beta-alpha zinc fingers"/>
    <property type="match status" value="2"/>
</dbReference>
<keyword evidence="2" id="KW-0479">Metal-binding</keyword>
<dbReference type="EMBL" id="BTRK01000003">
    <property type="protein sequence ID" value="GMR40416.1"/>
    <property type="molecule type" value="Genomic_DNA"/>
</dbReference>
<sequence length="124" mass="14800">KGHLADHEIRHLDESDPRRKNLECTNCGKSYLCRSSFRYHMRTHNDDYVKCPYKCDQCGKEFITMNGLKYHKTTHLGKFPCLYFEYFPSADDSDPSKKKFECEICGKRYSKRSYITDHKRNTRV</sequence>
<dbReference type="AlphaFoldDB" id="A0AAN4ZL44"/>
<evidence type="ECO:0000256" key="1">
    <source>
        <dbReference type="ARBA" id="ARBA00004123"/>
    </source>
</evidence>
<dbReference type="PROSITE" id="PS00028">
    <property type="entry name" value="ZINC_FINGER_C2H2_1"/>
    <property type="match status" value="2"/>
</dbReference>
<dbReference type="EMBL" id="BTRK01000003">
    <property type="protein sequence ID" value="GMR40408.1"/>
    <property type="molecule type" value="Genomic_DNA"/>
</dbReference>
<keyword evidence="3" id="KW-0677">Repeat</keyword>
<evidence type="ECO:0000256" key="5">
    <source>
        <dbReference type="ARBA" id="ARBA00022833"/>
    </source>
</evidence>
<name>A0AAN4ZL44_9BILA</name>
<reference evidence="14" key="1">
    <citation type="submission" date="2022-10" db="EMBL/GenBank/DDBJ databases">
        <title>Genome assembly of Pristionchus species.</title>
        <authorList>
            <person name="Yoshida K."/>
            <person name="Sommer R.J."/>
        </authorList>
    </citation>
    <scope>NUCLEOTIDE SEQUENCE [LARGE SCALE GENOMIC DNA]</scope>
    <source>
        <strain evidence="14">RS5460</strain>
    </source>
</reference>
<feature type="domain" description="C2H2-type" evidence="11">
    <location>
        <begin position="53"/>
        <end position="80"/>
    </location>
</feature>
<dbReference type="SMART" id="SM00355">
    <property type="entry name" value="ZnF_C2H2"/>
    <property type="match status" value="3"/>
</dbReference>
<dbReference type="Pfam" id="PF13894">
    <property type="entry name" value="zf-C2H2_4"/>
    <property type="match status" value="1"/>
</dbReference>
<evidence type="ECO:0000256" key="2">
    <source>
        <dbReference type="ARBA" id="ARBA00022723"/>
    </source>
</evidence>
<keyword evidence="14" id="KW-1185">Reference proteome</keyword>
<evidence type="ECO:0000259" key="11">
    <source>
        <dbReference type="PROSITE" id="PS50157"/>
    </source>
</evidence>
<keyword evidence="8" id="KW-0804">Transcription</keyword>
<protein>
    <recommendedName>
        <fullName evidence="11">C2H2-type domain-containing protein</fullName>
    </recommendedName>
</protein>
<dbReference type="FunFam" id="3.30.160.60:FF:000446">
    <property type="entry name" value="Zinc finger protein"/>
    <property type="match status" value="1"/>
</dbReference>
<comment type="subcellular location">
    <subcellularLocation>
        <location evidence="1">Nucleus</location>
    </subcellularLocation>
</comment>
<reference evidence="12" key="2">
    <citation type="submission" date="2023-06" db="EMBL/GenBank/DDBJ databases">
        <title>Genome assembly of Pristionchus species.</title>
        <authorList>
            <person name="Yoshida K."/>
            <person name="Sommer R.J."/>
        </authorList>
    </citation>
    <scope>NUCLEOTIDE SEQUENCE</scope>
    <source>
        <strain evidence="12 14">RS5460</strain>
    </source>
</reference>
<evidence type="ECO:0000313" key="14">
    <source>
        <dbReference type="Proteomes" id="UP001328107"/>
    </source>
</evidence>
<evidence type="ECO:0000256" key="8">
    <source>
        <dbReference type="ARBA" id="ARBA00023163"/>
    </source>
</evidence>
<dbReference type="Gene3D" id="3.30.160.60">
    <property type="entry name" value="Classic Zinc Finger"/>
    <property type="match status" value="3"/>
</dbReference>
<feature type="domain" description="C2H2-type" evidence="11">
    <location>
        <begin position="22"/>
        <end position="49"/>
    </location>
</feature>
<dbReference type="Proteomes" id="UP001328107">
    <property type="component" value="Unassembled WGS sequence"/>
</dbReference>
<feature type="non-terminal residue" evidence="12">
    <location>
        <position position="124"/>
    </location>
</feature>
<evidence type="ECO:0000313" key="13">
    <source>
        <dbReference type="EMBL" id="GMR40416.1"/>
    </source>
</evidence>